<accession>A0ABU6T6J9</accession>
<reference evidence="2 3" key="1">
    <citation type="journal article" date="2023" name="Plants (Basel)">
        <title>Bridging the Gap: Combining Genomics and Transcriptomics Approaches to Understand Stylosanthes scabra, an Orphan Legume from the Brazilian Caatinga.</title>
        <authorList>
            <person name="Ferreira-Neto J.R.C."/>
            <person name="da Silva M.D."/>
            <person name="Binneck E."/>
            <person name="de Melo N.F."/>
            <person name="da Silva R.H."/>
            <person name="de Melo A.L.T.M."/>
            <person name="Pandolfi V."/>
            <person name="Bustamante F.O."/>
            <person name="Brasileiro-Vidal A.C."/>
            <person name="Benko-Iseppon A.M."/>
        </authorList>
    </citation>
    <scope>NUCLEOTIDE SEQUENCE [LARGE SCALE GENOMIC DNA]</scope>
    <source>
        <tissue evidence="2">Leaves</tissue>
    </source>
</reference>
<feature type="compositionally biased region" description="Basic residues" evidence="1">
    <location>
        <begin position="38"/>
        <end position="64"/>
    </location>
</feature>
<feature type="compositionally biased region" description="Basic and acidic residues" evidence="1">
    <location>
        <begin position="65"/>
        <end position="79"/>
    </location>
</feature>
<sequence>MSLTVKNPYPFSFPATFVPSQPPSSSLCCGRSREFRLRPRLRPLQHKGTHQRHLTYPVPRRRTRQRPDPKFNEPDDNHL</sequence>
<name>A0ABU6T6J9_9FABA</name>
<evidence type="ECO:0000313" key="3">
    <source>
        <dbReference type="Proteomes" id="UP001341840"/>
    </source>
</evidence>
<dbReference type="EMBL" id="JASCZI010090647">
    <property type="protein sequence ID" value="MED6143974.1"/>
    <property type="molecule type" value="Genomic_DNA"/>
</dbReference>
<proteinExistence type="predicted"/>
<organism evidence="2 3">
    <name type="scientific">Stylosanthes scabra</name>
    <dbReference type="NCBI Taxonomy" id="79078"/>
    <lineage>
        <taxon>Eukaryota</taxon>
        <taxon>Viridiplantae</taxon>
        <taxon>Streptophyta</taxon>
        <taxon>Embryophyta</taxon>
        <taxon>Tracheophyta</taxon>
        <taxon>Spermatophyta</taxon>
        <taxon>Magnoliopsida</taxon>
        <taxon>eudicotyledons</taxon>
        <taxon>Gunneridae</taxon>
        <taxon>Pentapetalae</taxon>
        <taxon>rosids</taxon>
        <taxon>fabids</taxon>
        <taxon>Fabales</taxon>
        <taxon>Fabaceae</taxon>
        <taxon>Papilionoideae</taxon>
        <taxon>50 kb inversion clade</taxon>
        <taxon>dalbergioids sensu lato</taxon>
        <taxon>Dalbergieae</taxon>
        <taxon>Pterocarpus clade</taxon>
        <taxon>Stylosanthes</taxon>
    </lineage>
</organism>
<keyword evidence="3" id="KW-1185">Reference proteome</keyword>
<feature type="region of interest" description="Disordered" evidence="1">
    <location>
        <begin position="1"/>
        <end position="79"/>
    </location>
</feature>
<evidence type="ECO:0000256" key="1">
    <source>
        <dbReference type="SAM" id="MobiDB-lite"/>
    </source>
</evidence>
<gene>
    <name evidence="2" type="ORF">PIB30_010928</name>
</gene>
<comment type="caution">
    <text evidence="2">The sequence shown here is derived from an EMBL/GenBank/DDBJ whole genome shotgun (WGS) entry which is preliminary data.</text>
</comment>
<feature type="non-terminal residue" evidence="2">
    <location>
        <position position="79"/>
    </location>
</feature>
<evidence type="ECO:0000313" key="2">
    <source>
        <dbReference type="EMBL" id="MED6143974.1"/>
    </source>
</evidence>
<dbReference type="Proteomes" id="UP001341840">
    <property type="component" value="Unassembled WGS sequence"/>
</dbReference>
<protein>
    <submittedName>
        <fullName evidence="2">Uncharacterized protein</fullName>
    </submittedName>
</protein>